<evidence type="ECO:0000256" key="1">
    <source>
        <dbReference type="ARBA" id="ARBA00007521"/>
    </source>
</evidence>
<dbReference type="Proteomes" id="UP001596253">
    <property type="component" value="Unassembled WGS sequence"/>
</dbReference>
<dbReference type="Pfam" id="PF02452">
    <property type="entry name" value="PemK_toxin"/>
    <property type="match status" value="1"/>
</dbReference>
<dbReference type="RefSeq" id="WP_137639756.1">
    <property type="nucleotide sequence ID" value="NZ_BJDK01000009.1"/>
</dbReference>
<sequence length="121" mass="13596">MNSKVVHVLKPVQREIVWIDFQPSQANELRGRHPAVGLSTAGFSELTGQVAVSPITHATHNHLKTMFIPINNNPKINGFVNPLQFHTFSIIGRHIESTGTLLDIEAFARVIRIHQQLLNIY</sequence>
<dbReference type="EMBL" id="JBHSSD010000041">
    <property type="protein sequence ID" value="MFC6164978.1"/>
    <property type="molecule type" value="Genomic_DNA"/>
</dbReference>
<evidence type="ECO:0000313" key="4">
    <source>
        <dbReference type="Proteomes" id="UP001596253"/>
    </source>
</evidence>
<dbReference type="Gene3D" id="2.30.30.110">
    <property type="match status" value="1"/>
</dbReference>
<evidence type="ECO:0000256" key="2">
    <source>
        <dbReference type="ARBA" id="ARBA00022649"/>
    </source>
</evidence>
<accession>A0ABW1RA09</accession>
<evidence type="ECO:0000313" key="3">
    <source>
        <dbReference type="EMBL" id="MFC6164978.1"/>
    </source>
</evidence>
<keyword evidence="4" id="KW-1185">Reference proteome</keyword>
<protein>
    <submittedName>
        <fullName evidence="3">Type II toxin-antitoxin system PemK/MazF family toxin</fullName>
    </submittedName>
</protein>
<name>A0ABW1RA09_9LACO</name>
<dbReference type="InterPro" id="IPR003477">
    <property type="entry name" value="PemK-like"/>
</dbReference>
<gene>
    <name evidence="3" type="ORF">ACFP3T_09885</name>
</gene>
<dbReference type="SUPFAM" id="SSF50118">
    <property type="entry name" value="Cell growth inhibitor/plasmid maintenance toxic component"/>
    <property type="match status" value="1"/>
</dbReference>
<reference evidence="4" key="1">
    <citation type="journal article" date="2019" name="Int. J. Syst. Evol. Microbiol.">
        <title>The Global Catalogue of Microorganisms (GCM) 10K type strain sequencing project: providing services to taxonomists for standard genome sequencing and annotation.</title>
        <authorList>
            <consortium name="The Broad Institute Genomics Platform"/>
            <consortium name="The Broad Institute Genome Sequencing Center for Infectious Disease"/>
            <person name="Wu L."/>
            <person name="Ma J."/>
        </authorList>
    </citation>
    <scope>NUCLEOTIDE SEQUENCE [LARGE SCALE GENOMIC DNA]</scope>
    <source>
        <strain evidence="4">CCM 8932</strain>
    </source>
</reference>
<comment type="caution">
    <text evidence="3">The sequence shown here is derived from an EMBL/GenBank/DDBJ whole genome shotgun (WGS) entry which is preliminary data.</text>
</comment>
<proteinExistence type="inferred from homology"/>
<dbReference type="InterPro" id="IPR011067">
    <property type="entry name" value="Plasmid_toxin/cell-grow_inhib"/>
</dbReference>
<keyword evidence="2" id="KW-1277">Toxin-antitoxin system</keyword>
<organism evidence="3 4">
    <name type="scientific">Lactiplantibacillus dongliensis</name>
    <dbReference type="NCBI Taxonomy" id="2559919"/>
    <lineage>
        <taxon>Bacteria</taxon>
        <taxon>Bacillati</taxon>
        <taxon>Bacillota</taxon>
        <taxon>Bacilli</taxon>
        <taxon>Lactobacillales</taxon>
        <taxon>Lactobacillaceae</taxon>
        <taxon>Lactiplantibacillus</taxon>
    </lineage>
</organism>
<comment type="similarity">
    <text evidence="1">Belongs to the PemK/MazF family.</text>
</comment>